<accession>W3WIR4</accession>
<keyword evidence="3" id="KW-1185">Reference proteome</keyword>
<dbReference type="RefSeq" id="XP_007841392.1">
    <property type="nucleotide sequence ID" value="XM_007843201.1"/>
</dbReference>
<dbReference type="OMA" id="QVSPCTM"/>
<dbReference type="GeneID" id="19279633"/>
<gene>
    <name evidence="2" type="ORF">PFICI_14620</name>
</gene>
<dbReference type="eggNOG" id="ENOG502SE9H">
    <property type="taxonomic scope" value="Eukaryota"/>
</dbReference>
<dbReference type="OrthoDB" id="432970at2759"/>
<dbReference type="STRING" id="1229662.W3WIR4"/>
<reference evidence="3" key="1">
    <citation type="journal article" date="2015" name="BMC Genomics">
        <title>Genomic and transcriptomic analysis of the endophytic fungus Pestalotiopsis fici reveals its lifestyle and high potential for synthesis of natural products.</title>
        <authorList>
            <person name="Wang X."/>
            <person name="Zhang X."/>
            <person name="Liu L."/>
            <person name="Xiang M."/>
            <person name="Wang W."/>
            <person name="Sun X."/>
            <person name="Che Y."/>
            <person name="Guo L."/>
            <person name="Liu G."/>
            <person name="Guo L."/>
            <person name="Wang C."/>
            <person name="Yin W.B."/>
            <person name="Stadler M."/>
            <person name="Zhang X."/>
            <person name="Liu X."/>
        </authorList>
    </citation>
    <scope>NUCLEOTIDE SEQUENCE [LARGE SCALE GENOMIC DNA]</scope>
    <source>
        <strain evidence="3">W106-1 / CGMCC3.15140</strain>
    </source>
</reference>
<evidence type="ECO:0000259" key="1">
    <source>
        <dbReference type="Pfam" id="PF14737"/>
    </source>
</evidence>
<dbReference type="InterPro" id="IPR027974">
    <property type="entry name" value="DUF4470"/>
</dbReference>
<dbReference type="Proteomes" id="UP000030651">
    <property type="component" value="Unassembled WGS sequence"/>
</dbReference>
<proteinExistence type="predicted"/>
<dbReference type="InParanoid" id="W3WIR4"/>
<evidence type="ECO:0000313" key="2">
    <source>
        <dbReference type="EMBL" id="ETS73674.1"/>
    </source>
</evidence>
<dbReference type="EMBL" id="KI912121">
    <property type="protein sequence ID" value="ETS73674.1"/>
    <property type="molecule type" value="Genomic_DNA"/>
</dbReference>
<protein>
    <recommendedName>
        <fullName evidence="1">DUF4470 domain-containing protein</fullName>
    </recommendedName>
</protein>
<name>W3WIR4_PESFW</name>
<feature type="domain" description="DUF4470" evidence="1">
    <location>
        <begin position="16"/>
        <end position="102"/>
    </location>
</feature>
<evidence type="ECO:0000313" key="3">
    <source>
        <dbReference type="Proteomes" id="UP000030651"/>
    </source>
</evidence>
<dbReference type="AlphaFoldDB" id="W3WIR4"/>
<sequence>MLRVARAKDADRWIYPIGNTPAVSLTEALPRNSPANILVLGCGDIRNILFTTHVDSRKLDITCCDHQTSIIARNMLILSLIIDDENENNSEAIWSIQYHMYLSPLETDLLREHLSSSSWEKSKYGRRLQFCDEPTLKFVRREWSWYGSCAREDDSDVFVRDYENMKDFGGVQWDPVSADILSSESNVSKTMLQLHQHYRRYGSLELDASRRKQRNKLNRTLCFLGSNRVLHPDTNPLHGFHLALAYLPLKDDNEFGRQLGSLSGPERIVASARLEFKLWSHSLRQNLMAVCIRFFVGDAIAFAHTLNYTRNGGTTTANWQRTPYRSERLALNGFDRLDNAALSFDAIDTCNILDHVDPLSLLVAVSPLLRCKASSVLYTQIPVQPGISNKYVMDYLFSGRLQAISAFLGLRPVEMWLNTSSRSYSNKYCFQELEDRRGNSYKETKAMYYRMPWRLAVTGPISQEKLPCIQFDEAELAELLFHIFSRLFLVDHEQVPEPVARLRSTGFRYNYASFAAFLRVLGNRMVCDWGRVMHGLLRKIVEGSGIKGTYAYQELFCWIHIFGAARMTCDFRPKAMFQADLTKVFTAHQIKVPTSPNGQLGNIGKKGSEGSESIIEEPFGSKFRKWTQDLAVVCITLRIIPKRAAMVQSENGRLPFASCLLVSTAWAIPFQETFIASGNLETKGKPGTSSYHIFVTNTYPYWRNDSPLIVSFYVPVQSLLFDPSGTSVIFATHTSTTYQAKPSIEPQTYHPHFQVGITETESVFVTCFAPNQSGYPMVSGFNPAELARTIMNPYAAITLYGHIDTDKGDITGLTALCKLLSHRAPRYQKDYDTQVEVVSPYEAIVCLEPKDSQKLSIRIPISLAVCIRRSHGKQCLFDSPTGAVVLTVTVAQSTSLAWKEFSSMKPFRRDDMVLSIGLMSSLELGKCFNVDAMKDAVTTVWLNENLYHVNHDGKTTARRPLLGLPSTEEDVRLGFDQSLSSVFLAHANGEKRIAFFGRPDDIQFALLISRLQFDAASCRVILDCAVLQVNAKRSRDLLANMNNWADRNGSIVSRHEPSELVLRRWKANLEVYSEHCRTWYHKINCEYASRPSRNAITVSSQIGDTAFLCSCGKGVFPRDYAIPWNLWSSRETLLKLAIRAAIPLTFQSPFGDALEVTPQS</sequence>
<dbReference type="Pfam" id="PF14737">
    <property type="entry name" value="DUF4470"/>
    <property type="match status" value="1"/>
</dbReference>
<dbReference type="KEGG" id="pfy:PFICI_14620"/>
<organism evidence="2 3">
    <name type="scientific">Pestalotiopsis fici (strain W106-1 / CGMCC3.15140)</name>
    <dbReference type="NCBI Taxonomy" id="1229662"/>
    <lineage>
        <taxon>Eukaryota</taxon>
        <taxon>Fungi</taxon>
        <taxon>Dikarya</taxon>
        <taxon>Ascomycota</taxon>
        <taxon>Pezizomycotina</taxon>
        <taxon>Sordariomycetes</taxon>
        <taxon>Xylariomycetidae</taxon>
        <taxon>Amphisphaeriales</taxon>
        <taxon>Sporocadaceae</taxon>
        <taxon>Pestalotiopsis</taxon>
    </lineage>
</organism>
<dbReference type="HOGENOM" id="CLU_007974_0_1_1"/>